<keyword evidence="1" id="KW-0812">Transmembrane</keyword>
<accession>A0ABD0V9Q9</accession>
<dbReference type="Proteomes" id="UP001552299">
    <property type="component" value="Unassembled WGS sequence"/>
</dbReference>
<keyword evidence="3" id="KW-1185">Reference proteome</keyword>
<comment type="caution">
    <text evidence="2">The sequence shown here is derived from an EMBL/GenBank/DDBJ whole genome shotgun (WGS) entry which is preliminary data.</text>
</comment>
<keyword evidence="1" id="KW-0472">Membrane</keyword>
<reference evidence="2 3" key="1">
    <citation type="journal article" date="2024" name="Plant Biotechnol. J.">
        <title>Dendrobium thyrsiflorum genome and its molecular insights into genes involved in important horticultural traits.</title>
        <authorList>
            <person name="Chen B."/>
            <person name="Wang J.Y."/>
            <person name="Zheng P.J."/>
            <person name="Li K.L."/>
            <person name="Liang Y.M."/>
            <person name="Chen X.F."/>
            <person name="Zhang C."/>
            <person name="Zhao X."/>
            <person name="He X."/>
            <person name="Zhang G.Q."/>
            <person name="Liu Z.J."/>
            <person name="Xu Q."/>
        </authorList>
    </citation>
    <scope>NUCLEOTIDE SEQUENCE [LARGE SCALE GENOMIC DNA]</scope>
    <source>
        <strain evidence="2">GZMU011</strain>
    </source>
</reference>
<gene>
    <name evidence="2" type="ORF">M5K25_008903</name>
</gene>
<keyword evidence="1" id="KW-1133">Transmembrane helix</keyword>
<evidence type="ECO:0000313" key="3">
    <source>
        <dbReference type="Proteomes" id="UP001552299"/>
    </source>
</evidence>
<dbReference type="EMBL" id="JANQDX010000007">
    <property type="protein sequence ID" value="KAL0921794.1"/>
    <property type="molecule type" value="Genomic_DNA"/>
</dbReference>
<dbReference type="PANTHER" id="PTHR37206">
    <property type="entry name" value="TRANSMEMBRANE PROTEIN"/>
    <property type="match status" value="1"/>
</dbReference>
<feature type="transmembrane region" description="Helical" evidence="1">
    <location>
        <begin position="138"/>
        <end position="159"/>
    </location>
</feature>
<sequence length="207" mass="23235">MDEDEDEAAFSFDGFGEEAKLEIGCWEPMAPIVASQENFRSWEMVSNSYHDCSIFPPNLHEGLHVRSNPDQILAPSFPLPLQQIKGAAIEQCLPERHKEEKESCPASNWISISAHRSIVSWFEVIRSKVSGRGGSAEAFGVGICSCVALAGLAGFLMYLRHRHRREKEFLLFLIQEKNQKIGLLLHQIAELNAVLAAHRKVPVLKRT</sequence>
<evidence type="ECO:0000313" key="2">
    <source>
        <dbReference type="EMBL" id="KAL0921794.1"/>
    </source>
</evidence>
<name>A0ABD0V9Q9_DENTH</name>
<organism evidence="2 3">
    <name type="scientific">Dendrobium thyrsiflorum</name>
    <name type="common">Pinecone-like raceme dendrobium</name>
    <name type="synonym">Orchid</name>
    <dbReference type="NCBI Taxonomy" id="117978"/>
    <lineage>
        <taxon>Eukaryota</taxon>
        <taxon>Viridiplantae</taxon>
        <taxon>Streptophyta</taxon>
        <taxon>Embryophyta</taxon>
        <taxon>Tracheophyta</taxon>
        <taxon>Spermatophyta</taxon>
        <taxon>Magnoliopsida</taxon>
        <taxon>Liliopsida</taxon>
        <taxon>Asparagales</taxon>
        <taxon>Orchidaceae</taxon>
        <taxon>Epidendroideae</taxon>
        <taxon>Malaxideae</taxon>
        <taxon>Dendrobiinae</taxon>
        <taxon>Dendrobium</taxon>
    </lineage>
</organism>
<protein>
    <submittedName>
        <fullName evidence="2">Uncharacterized protein</fullName>
    </submittedName>
</protein>
<evidence type="ECO:0000256" key="1">
    <source>
        <dbReference type="SAM" id="Phobius"/>
    </source>
</evidence>
<dbReference type="AlphaFoldDB" id="A0ABD0V9Q9"/>
<dbReference type="PANTHER" id="PTHR37206:SF4">
    <property type="entry name" value="TRANSMEMBRANE PROTEIN"/>
    <property type="match status" value="1"/>
</dbReference>
<proteinExistence type="predicted"/>